<name>A0A511FEE5_9CELL</name>
<evidence type="ECO:0000313" key="3">
    <source>
        <dbReference type="EMBL" id="GEL47611.1"/>
    </source>
</evidence>
<dbReference type="GO" id="GO:0003700">
    <property type="term" value="F:DNA-binding transcription factor activity"/>
    <property type="evidence" value="ECO:0007669"/>
    <property type="project" value="InterPro"/>
</dbReference>
<reference evidence="3 4" key="1">
    <citation type="submission" date="2019-07" db="EMBL/GenBank/DDBJ databases">
        <title>Whole genome shotgun sequence of Cellulomonas hominis NBRC 16055.</title>
        <authorList>
            <person name="Hosoyama A."/>
            <person name="Uohara A."/>
            <person name="Ohji S."/>
            <person name="Ichikawa N."/>
        </authorList>
    </citation>
    <scope>NUCLEOTIDE SEQUENCE [LARGE SCALE GENOMIC DNA]</scope>
    <source>
        <strain evidence="3 4">NBRC 16055</strain>
    </source>
</reference>
<dbReference type="AlphaFoldDB" id="A0A511FEE5"/>
<gene>
    <name evidence="3" type="ORF">CHO01_27270</name>
</gene>
<dbReference type="InterPro" id="IPR043129">
    <property type="entry name" value="ATPase_NBD"/>
</dbReference>
<dbReference type="Gene3D" id="3.30.420.40">
    <property type="match status" value="2"/>
</dbReference>
<keyword evidence="4" id="KW-1185">Reference proteome</keyword>
<dbReference type="Proteomes" id="UP000321723">
    <property type="component" value="Unassembled WGS sequence"/>
</dbReference>
<dbReference type="InterPro" id="IPR000600">
    <property type="entry name" value="ROK"/>
</dbReference>
<dbReference type="Pfam" id="PF00480">
    <property type="entry name" value="ROK"/>
    <property type="match status" value="1"/>
</dbReference>
<sequence>MVARESGVRELNLLRTFREIRAGDGATTAGLSRATGLSRPSVNSLVTELVDLGWVDVVEPVPDGLGGRPPQRFRYRADAGHLAGLDIGVHRVTAVVSDLAGTVLAGRELEVDAAAPPAARLARVDEVLRDALDAAGLAPEQMWGVAAAVTGPVDSTGRTSLFSPLPGWTEVDLVAHLKGTFACPVRVENDVKLALLAESEWGVARGARDVVYILAGLRTGAAALVNGRLVIGHAGAAGEIGALPAVRWLRAVDRLEHAPGMPESAQGSGFAAWTFERARRGDAEARKRVRKYARDVATGASALVLTLDPELLVLGGGSTPWADLWVPELGAAVGRSVIRMPEVRVSSMGSDHVARGAVRLAMAQVEADYFTTRVRAARQPG</sequence>
<dbReference type="PANTHER" id="PTHR18964:SF149">
    <property type="entry name" value="BIFUNCTIONAL UDP-N-ACETYLGLUCOSAMINE 2-EPIMERASE_N-ACETYLMANNOSAMINE KINASE"/>
    <property type="match status" value="1"/>
</dbReference>
<evidence type="ECO:0000256" key="1">
    <source>
        <dbReference type="ARBA" id="ARBA00006479"/>
    </source>
</evidence>
<organism evidence="3 4">
    <name type="scientific">Cellulomonas hominis</name>
    <dbReference type="NCBI Taxonomy" id="156981"/>
    <lineage>
        <taxon>Bacteria</taxon>
        <taxon>Bacillati</taxon>
        <taxon>Actinomycetota</taxon>
        <taxon>Actinomycetes</taxon>
        <taxon>Micrococcales</taxon>
        <taxon>Cellulomonadaceae</taxon>
        <taxon>Cellulomonas</taxon>
    </lineage>
</organism>
<feature type="domain" description="HTH marR-type" evidence="2">
    <location>
        <begin position="15"/>
        <end position="64"/>
    </location>
</feature>
<protein>
    <submittedName>
        <fullName evidence="3">Transcriptional regulator</fullName>
    </submittedName>
</protein>
<dbReference type="EMBL" id="BJVQ01000042">
    <property type="protein sequence ID" value="GEL47611.1"/>
    <property type="molecule type" value="Genomic_DNA"/>
</dbReference>
<comment type="similarity">
    <text evidence="1">Belongs to the ROK (NagC/XylR) family.</text>
</comment>
<dbReference type="Pfam" id="PF12802">
    <property type="entry name" value="MarR_2"/>
    <property type="match status" value="1"/>
</dbReference>
<evidence type="ECO:0000259" key="2">
    <source>
        <dbReference type="Pfam" id="PF12802"/>
    </source>
</evidence>
<dbReference type="InterPro" id="IPR000835">
    <property type="entry name" value="HTH_MarR-typ"/>
</dbReference>
<evidence type="ECO:0000313" key="4">
    <source>
        <dbReference type="Proteomes" id="UP000321723"/>
    </source>
</evidence>
<dbReference type="Gene3D" id="1.10.10.10">
    <property type="entry name" value="Winged helix-like DNA-binding domain superfamily/Winged helix DNA-binding domain"/>
    <property type="match status" value="1"/>
</dbReference>
<dbReference type="PANTHER" id="PTHR18964">
    <property type="entry name" value="ROK (REPRESSOR, ORF, KINASE) FAMILY"/>
    <property type="match status" value="1"/>
</dbReference>
<dbReference type="SUPFAM" id="SSF46785">
    <property type="entry name" value="Winged helix' DNA-binding domain"/>
    <property type="match status" value="1"/>
</dbReference>
<comment type="caution">
    <text evidence="3">The sequence shown here is derived from an EMBL/GenBank/DDBJ whole genome shotgun (WGS) entry which is preliminary data.</text>
</comment>
<dbReference type="InterPro" id="IPR036390">
    <property type="entry name" value="WH_DNA-bd_sf"/>
</dbReference>
<dbReference type="SUPFAM" id="SSF53067">
    <property type="entry name" value="Actin-like ATPase domain"/>
    <property type="match status" value="1"/>
</dbReference>
<proteinExistence type="inferred from homology"/>
<dbReference type="InterPro" id="IPR036388">
    <property type="entry name" value="WH-like_DNA-bd_sf"/>
</dbReference>
<accession>A0A511FEE5</accession>